<evidence type="ECO:0000313" key="2">
    <source>
        <dbReference type="EMBL" id="GIJ86978.1"/>
    </source>
</evidence>
<dbReference type="OrthoDB" id="4507870at2759"/>
<dbReference type="Proteomes" id="UP001043456">
    <property type="component" value="Unassembled WGS sequence"/>
</dbReference>
<sequence>MVAPEVKRQTLERVQAFMQVLDEALNDDDVEGTDVSDRNRVLEALVDTIKDTIKALFLPIRDRARKSASIAQLLRDISKVLRSENEEERRGPPAYNSRRARRNSVSSSPVSATDTTDENSTDLVESSPNIQGRQNGWEGWIPDVGVANPMDLVIDHLVIDHTDLPTILEETQVPEGMPSTIAMDGICAGHDFEAMLALVADMGDTEPFPPLGSAAEIDDLLFVPQPNTHPGALLPLPSSPPPELETDWLAGNSSDFPLFPPFLESTQQVDQLGAPSEHTDEVLELITNTSPLSAAASPPSSLNPGALVPANLQSEMQAMETAMERGGTFGISTGNISDQFRCAFGVFDGSFVRTLLEQLTQSDRVVGEEVIIYFGSKLATLHTASETWIGRRTSLQELSHSRRRLLIMLWGNNECSLIEVQPHIGRLTHYKCSQADESMVSLSMEHSTCSDCITTAQHVNGLLRREGKLVPSWEYVVQNIPTELGYGALWLIWVTRLRAERASPTEPVPAGYRLTLAREVLHDFKAMQSSDSVLKAGMPSNTPTQHEMSTVIEDFWTQFGNENGFGTKLWDTVQQVSARVNAKSMEPVGLERASELVQLAVSIGSPDVLLALKDCLRQVRSQVLSANASYPDTPWGTFDALRGHQRKEHLSIIGVRLGNWKLQQLKRDLDGGIDEVVDHVLSAKPPSASASRKEIAERLKDKKASYWCHIVDYVGNKDPNILCLLPRTVTIGPPRWPRKFNATSYRDLPVWECKLLGELCADLRPQVLLSVDADLSKDLFYMRDPAGQYRIETLSDEQIEEQKLNSDFLVGILKKIPTD</sequence>
<comment type="caution">
    <text evidence="2">The sequence shown here is derived from an EMBL/GenBank/DDBJ whole genome shotgun (WGS) entry which is preliminary data.</text>
</comment>
<dbReference type="AlphaFoldDB" id="A0A9P3EVE6"/>
<feature type="compositionally biased region" description="Low complexity" evidence="1">
    <location>
        <begin position="103"/>
        <end position="112"/>
    </location>
</feature>
<evidence type="ECO:0000256" key="1">
    <source>
        <dbReference type="SAM" id="MobiDB-lite"/>
    </source>
</evidence>
<accession>A0A9P3EVE6</accession>
<keyword evidence="3" id="KW-1185">Reference proteome</keyword>
<gene>
    <name evidence="2" type="ORF">Asppvi_005877</name>
</gene>
<feature type="region of interest" description="Disordered" evidence="1">
    <location>
        <begin position="83"/>
        <end position="136"/>
    </location>
</feature>
<dbReference type="GeneID" id="67004488"/>
<organism evidence="2 3">
    <name type="scientific">Aspergillus pseudoviridinutans</name>
    <dbReference type="NCBI Taxonomy" id="1517512"/>
    <lineage>
        <taxon>Eukaryota</taxon>
        <taxon>Fungi</taxon>
        <taxon>Dikarya</taxon>
        <taxon>Ascomycota</taxon>
        <taxon>Pezizomycotina</taxon>
        <taxon>Eurotiomycetes</taxon>
        <taxon>Eurotiomycetidae</taxon>
        <taxon>Eurotiales</taxon>
        <taxon>Aspergillaceae</taxon>
        <taxon>Aspergillus</taxon>
        <taxon>Aspergillus subgen. Fumigati</taxon>
    </lineage>
</organism>
<protein>
    <submittedName>
        <fullName evidence="2">Uncharacterized protein</fullName>
    </submittedName>
</protein>
<name>A0A9P3EVE6_9EURO</name>
<evidence type="ECO:0000313" key="3">
    <source>
        <dbReference type="Proteomes" id="UP001043456"/>
    </source>
</evidence>
<dbReference type="EMBL" id="BHVY01000004">
    <property type="protein sequence ID" value="GIJ86978.1"/>
    <property type="molecule type" value="Genomic_DNA"/>
</dbReference>
<dbReference type="RefSeq" id="XP_043157724.1">
    <property type="nucleotide sequence ID" value="XM_043301789.1"/>
</dbReference>
<feature type="compositionally biased region" description="Polar residues" evidence="1">
    <location>
        <begin position="121"/>
        <end position="134"/>
    </location>
</feature>
<reference evidence="2 3" key="1">
    <citation type="submission" date="2018-10" db="EMBL/GenBank/DDBJ databases">
        <title>Pan-genome distribution and transcriptional activeness of fungal secondary metabolism genes in Aspergillus section Fumigati.</title>
        <authorList>
            <person name="Takahashi H."/>
            <person name="Umemura M."/>
            <person name="Ninomiya A."/>
            <person name="Kusuya Y."/>
            <person name="Urayama S."/>
            <person name="Shimizu M."/>
            <person name="Watanabe A."/>
            <person name="Kamei K."/>
            <person name="Yaguchi T."/>
            <person name="Hagiwara D."/>
        </authorList>
    </citation>
    <scope>NUCLEOTIDE SEQUENCE [LARGE SCALE GENOMIC DNA]</scope>
    <source>
        <strain evidence="2 3">IFM 55266</strain>
    </source>
</reference>
<proteinExistence type="predicted"/>